<gene>
    <name evidence="2" type="primary">neuC</name>
    <name evidence="2" type="ORF">CH338_06515</name>
</gene>
<dbReference type="GO" id="GO:0004553">
    <property type="term" value="F:hydrolase activity, hydrolyzing O-glycosyl compounds"/>
    <property type="evidence" value="ECO:0007669"/>
    <property type="project" value="InterPro"/>
</dbReference>
<dbReference type="PANTHER" id="PTHR43174">
    <property type="entry name" value="UDP-N-ACETYLGLUCOSAMINE 2-EPIMERASE"/>
    <property type="match status" value="1"/>
</dbReference>
<name>A0A327KY66_9BRAD</name>
<dbReference type="AlphaFoldDB" id="A0A327KY66"/>
<dbReference type="Proteomes" id="UP000248863">
    <property type="component" value="Unassembled WGS sequence"/>
</dbReference>
<dbReference type="GO" id="GO:0006047">
    <property type="term" value="P:UDP-N-acetylglucosamine metabolic process"/>
    <property type="evidence" value="ECO:0007669"/>
    <property type="project" value="InterPro"/>
</dbReference>
<sequence length="385" mass="42073">MSKKKICVVVGSRANYSSIKSAMRAIKEHPALELQLIVTASAVLDRYGSVVNLIEKDGFTPHARVTMLIEGETPATMAKSTGLGLIELPTLFEQLAPDVVLTVGDRFETMATTLAAAYMNIPVAHTMGGEVSGTIDESIRHAVTKFAHIHFPASPGARDRIVKLGELPQHVHLVGCPRIDLVAEILQNCSTGISEQLFDIGVGERFPVDEPFVLISQHPVTTEYGSGEAQITMTLEAVREQGLAAIVLWPNADAGSDDISRGIRKWRERKLDDRMHFFKNLPIDIYVNLMRATACLIGNSSSGIREGAYIGTPVVNIGTRQNMRDRGENVIEVPYDKKQISDAIARQVKHGHYAMNPLYGDGSAGRKIADVLATEEVDVQKCITY</sequence>
<dbReference type="InterPro" id="IPR029767">
    <property type="entry name" value="WecB-like"/>
</dbReference>
<organism evidence="2 3">
    <name type="scientific">Rhodoplanes elegans</name>
    <dbReference type="NCBI Taxonomy" id="29408"/>
    <lineage>
        <taxon>Bacteria</taxon>
        <taxon>Pseudomonadati</taxon>
        <taxon>Pseudomonadota</taxon>
        <taxon>Alphaproteobacteria</taxon>
        <taxon>Hyphomicrobiales</taxon>
        <taxon>Nitrobacteraceae</taxon>
        <taxon>Rhodoplanes</taxon>
    </lineage>
</organism>
<dbReference type="InterPro" id="IPR003331">
    <property type="entry name" value="UDP_GlcNAc_Epimerase_2_dom"/>
</dbReference>
<evidence type="ECO:0000313" key="2">
    <source>
        <dbReference type="EMBL" id="RAI40348.1"/>
    </source>
</evidence>
<evidence type="ECO:0000259" key="1">
    <source>
        <dbReference type="Pfam" id="PF02350"/>
    </source>
</evidence>
<dbReference type="CDD" id="cd03786">
    <property type="entry name" value="GTB_UDP-GlcNAc_2-Epimerase"/>
    <property type="match status" value="1"/>
</dbReference>
<comment type="caution">
    <text evidence="2">The sequence shown here is derived from an EMBL/GenBank/DDBJ whole genome shotgun (WGS) entry which is preliminary data.</text>
</comment>
<proteinExistence type="predicted"/>
<dbReference type="EMBL" id="NPEU01000043">
    <property type="protein sequence ID" value="RAI40348.1"/>
    <property type="molecule type" value="Genomic_DNA"/>
</dbReference>
<dbReference type="SUPFAM" id="SSF53756">
    <property type="entry name" value="UDP-Glycosyltransferase/glycogen phosphorylase"/>
    <property type="match status" value="1"/>
</dbReference>
<dbReference type="OrthoDB" id="9803238at2"/>
<dbReference type="NCBIfam" id="TIGR03568">
    <property type="entry name" value="NeuC_NnaA"/>
    <property type="match status" value="1"/>
</dbReference>
<dbReference type="Gene3D" id="3.40.50.2000">
    <property type="entry name" value="Glycogen Phosphorylase B"/>
    <property type="match status" value="2"/>
</dbReference>
<protein>
    <submittedName>
        <fullName evidence="2">UDP-N-acetylglucosamine 2-epimerase (Hydrolyzing)</fullName>
    </submittedName>
</protein>
<dbReference type="RefSeq" id="WP_111356323.1">
    <property type="nucleotide sequence ID" value="NZ_NHSK01000041.1"/>
</dbReference>
<dbReference type="PANTHER" id="PTHR43174:SF3">
    <property type="entry name" value="UDP-N-ACETYLGLUCOSAMINE 2-EPIMERASE"/>
    <property type="match status" value="1"/>
</dbReference>
<keyword evidence="3" id="KW-1185">Reference proteome</keyword>
<reference evidence="2 3" key="1">
    <citation type="submission" date="2017-07" db="EMBL/GenBank/DDBJ databases">
        <title>Draft Genome Sequences of Select Purple Nonsulfur Bacteria.</title>
        <authorList>
            <person name="Lasarre B."/>
            <person name="Mckinlay J.B."/>
        </authorList>
    </citation>
    <scope>NUCLEOTIDE SEQUENCE [LARGE SCALE GENOMIC DNA]</scope>
    <source>
        <strain evidence="2 3">DSM 11907</strain>
    </source>
</reference>
<dbReference type="InterPro" id="IPR020004">
    <property type="entry name" value="UDP-GlcNAc_Epase"/>
</dbReference>
<dbReference type="Pfam" id="PF02350">
    <property type="entry name" value="Epimerase_2"/>
    <property type="match status" value="1"/>
</dbReference>
<feature type="domain" description="UDP-N-acetylglucosamine 2-epimerase" evidence="1">
    <location>
        <begin position="24"/>
        <end position="372"/>
    </location>
</feature>
<evidence type="ECO:0000313" key="3">
    <source>
        <dbReference type="Proteomes" id="UP000248863"/>
    </source>
</evidence>
<accession>A0A327KY66</accession>